<evidence type="ECO:0008006" key="4">
    <source>
        <dbReference type="Google" id="ProtNLM"/>
    </source>
</evidence>
<feature type="signal peptide" evidence="1">
    <location>
        <begin position="1"/>
        <end position="20"/>
    </location>
</feature>
<protein>
    <recommendedName>
        <fullName evidence="4">Extracellular membrane protein CFEM domain-containing protein</fullName>
    </recommendedName>
</protein>
<evidence type="ECO:0000313" key="2">
    <source>
        <dbReference type="EMBL" id="PSN65053.1"/>
    </source>
</evidence>
<proteinExistence type="predicted"/>
<gene>
    <name evidence="2" type="ORF">BS50DRAFT_635874</name>
</gene>
<reference evidence="2 3" key="1">
    <citation type="journal article" date="2018" name="Front. Microbiol.">
        <title>Genome-Wide Analysis of Corynespora cassiicola Leaf Fall Disease Putative Effectors.</title>
        <authorList>
            <person name="Lopez D."/>
            <person name="Ribeiro S."/>
            <person name="Label P."/>
            <person name="Fumanal B."/>
            <person name="Venisse J.S."/>
            <person name="Kohler A."/>
            <person name="de Oliveira R.R."/>
            <person name="Labutti K."/>
            <person name="Lipzen A."/>
            <person name="Lail K."/>
            <person name="Bauer D."/>
            <person name="Ohm R.A."/>
            <person name="Barry K.W."/>
            <person name="Spatafora J."/>
            <person name="Grigoriev I.V."/>
            <person name="Martin F.M."/>
            <person name="Pujade-Renaud V."/>
        </authorList>
    </citation>
    <scope>NUCLEOTIDE SEQUENCE [LARGE SCALE GENOMIC DNA]</scope>
    <source>
        <strain evidence="2 3">Philippines</strain>
    </source>
</reference>
<name>A0A2T2NI00_CORCC</name>
<organism evidence="2 3">
    <name type="scientific">Corynespora cassiicola Philippines</name>
    <dbReference type="NCBI Taxonomy" id="1448308"/>
    <lineage>
        <taxon>Eukaryota</taxon>
        <taxon>Fungi</taxon>
        <taxon>Dikarya</taxon>
        <taxon>Ascomycota</taxon>
        <taxon>Pezizomycotina</taxon>
        <taxon>Dothideomycetes</taxon>
        <taxon>Pleosporomycetidae</taxon>
        <taxon>Pleosporales</taxon>
        <taxon>Corynesporascaceae</taxon>
        <taxon>Corynespora</taxon>
    </lineage>
</organism>
<keyword evidence="3" id="KW-1185">Reference proteome</keyword>
<dbReference type="Proteomes" id="UP000240883">
    <property type="component" value="Unassembled WGS sequence"/>
</dbReference>
<keyword evidence="1" id="KW-0732">Signal</keyword>
<evidence type="ECO:0000313" key="3">
    <source>
        <dbReference type="Proteomes" id="UP000240883"/>
    </source>
</evidence>
<evidence type="ECO:0000256" key="1">
    <source>
        <dbReference type="SAM" id="SignalP"/>
    </source>
</evidence>
<dbReference type="AlphaFoldDB" id="A0A2T2NI00"/>
<feature type="chain" id="PRO_5015656344" description="Extracellular membrane protein CFEM domain-containing protein" evidence="1">
    <location>
        <begin position="21"/>
        <end position="73"/>
    </location>
</feature>
<sequence>MKFTAAIVATVGLLAAQVAAQTSAEYCQMCVDACNRNNPGGCAEEGRIRTGTGTIVAYCRWQQGTRPFVANSC</sequence>
<dbReference type="EMBL" id="KZ678137">
    <property type="protein sequence ID" value="PSN65053.1"/>
    <property type="molecule type" value="Genomic_DNA"/>
</dbReference>
<accession>A0A2T2NI00</accession>